<accession>A0A1R1SHA1</accession>
<name>A0A1R1SHA1_9ACTN</name>
<dbReference type="AlphaFoldDB" id="A0A1R1SHA1"/>
<dbReference type="Pfam" id="PF18029">
    <property type="entry name" value="Glyoxalase_6"/>
    <property type="match status" value="1"/>
</dbReference>
<dbReference type="STRING" id="67365.GCA_001704635_02551"/>
<feature type="domain" description="Glyoxalase-like" evidence="1">
    <location>
        <begin position="91"/>
        <end position="133"/>
    </location>
</feature>
<dbReference type="Gene3D" id="3.10.180.10">
    <property type="entry name" value="2,3-Dihydroxybiphenyl 1,2-Dioxygenase, domain 1"/>
    <property type="match status" value="1"/>
</dbReference>
<evidence type="ECO:0000313" key="2">
    <source>
        <dbReference type="EMBL" id="OMI37628.1"/>
    </source>
</evidence>
<dbReference type="Proteomes" id="UP000186168">
    <property type="component" value="Unassembled WGS sequence"/>
</dbReference>
<evidence type="ECO:0000259" key="1">
    <source>
        <dbReference type="Pfam" id="PF18029"/>
    </source>
</evidence>
<reference evidence="2 3" key="1">
    <citation type="submission" date="2013-05" db="EMBL/GenBank/DDBJ databases">
        <title>Genome sequence of Streptomyces sparsogenes DSM 40356.</title>
        <authorList>
            <person name="Coyne S."/>
            <person name="Seebeck F.P."/>
        </authorList>
    </citation>
    <scope>NUCLEOTIDE SEQUENCE [LARGE SCALE GENOMIC DNA]</scope>
    <source>
        <strain evidence="2 3">DSM 40356</strain>
    </source>
</reference>
<comment type="caution">
    <text evidence="2">The sequence shown here is derived from an EMBL/GenBank/DDBJ whole genome shotgun (WGS) entry which is preliminary data.</text>
</comment>
<keyword evidence="3" id="KW-1185">Reference proteome</keyword>
<dbReference type="PANTHER" id="PTHR35908">
    <property type="entry name" value="HYPOTHETICAL FUSION PROTEIN"/>
    <property type="match status" value="1"/>
</dbReference>
<proteinExistence type="predicted"/>
<dbReference type="SUPFAM" id="SSF54593">
    <property type="entry name" value="Glyoxalase/Bleomycin resistance protein/Dihydroxybiphenyl dioxygenase"/>
    <property type="match status" value="1"/>
</dbReference>
<dbReference type="InterPro" id="IPR029068">
    <property type="entry name" value="Glyas_Bleomycin-R_OHBP_Dase"/>
</dbReference>
<sequence>MAGAGVAGTASGPCGGLGEGLEAVDRSECSPRLSDSTVEECGTEPWVPSGPGFLGAPMLTLVIAKLQCTVIDCPDPVALARFYAGILGGRVDDVERAQAEVIALGATFLYDSGGERSGFRVFSDPAGHPFCLCYGQS</sequence>
<organism evidence="2 3">
    <name type="scientific">Streptomyces sparsogenes DSM 40356</name>
    <dbReference type="NCBI Taxonomy" id="1331668"/>
    <lineage>
        <taxon>Bacteria</taxon>
        <taxon>Bacillati</taxon>
        <taxon>Actinomycetota</taxon>
        <taxon>Actinomycetes</taxon>
        <taxon>Kitasatosporales</taxon>
        <taxon>Streptomycetaceae</taxon>
        <taxon>Streptomyces</taxon>
    </lineage>
</organism>
<evidence type="ECO:0000313" key="3">
    <source>
        <dbReference type="Proteomes" id="UP000186168"/>
    </source>
</evidence>
<dbReference type="PANTHER" id="PTHR35908:SF1">
    <property type="entry name" value="CONSERVED PROTEIN"/>
    <property type="match status" value="1"/>
</dbReference>
<gene>
    <name evidence="2" type="ORF">SPAR_20118</name>
</gene>
<dbReference type="EMBL" id="ASQP01000283">
    <property type="protein sequence ID" value="OMI37628.1"/>
    <property type="molecule type" value="Genomic_DNA"/>
</dbReference>
<protein>
    <recommendedName>
        <fullName evidence="1">Glyoxalase-like domain-containing protein</fullName>
    </recommendedName>
</protein>
<dbReference type="InterPro" id="IPR041581">
    <property type="entry name" value="Glyoxalase_6"/>
</dbReference>